<reference evidence="2 3" key="1">
    <citation type="submission" date="2016-10" db="EMBL/GenBank/DDBJ databases">
        <authorList>
            <person name="de Groot N.N."/>
        </authorList>
    </citation>
    <scope>NUCLEOTIDE SEQUENCE [LARGE SCALE GENOMIC DNA]</scope>
    <source>
        <strain evidence="2 3">DSM 12272</strain>
    </source>
</reference>
<evidence type="ECO:0000313" key="3">
    <source>
        <dbReference type="Proteomes" id="UP000198597"/>
    </source>
</evidence>
<keyword evidence="1" id="KW-0472">Membrane</keyword>
<dbReference type="Proteomes" id="UP000198597">
    <property type="component" value="Unassembled WGS sequence"/>
</dbReference>
<evidence type="ECO:0000256" key="1">
    <source>
        <dbReference type="SAM" id="Phobius"/>
    </source>
</evidence>
<accession>A0A1H0T920</accession>
<keyword evidence="3" id="KW-1185">Reference proteome</keyword>
<feature type="transmembrane region" description="Helical" evidence="1">
    <location>
        <begin position="54"/>
        <end position="77"/>
    </location>
</feature>
<sequence>MKVCNLNEITDNSEISLLRKLMICLNYIFAIVGGYGKIASYFTSEIGSGEHETIIFVRLMLYIAIIVITVILAYPLIKDLFEKFTKDWVNDLA</sequence>
<feature type="transmembrane region" description="Helical" evidence="1">
    <location>
        <begin position="21"/>
        <end position="42"/>
    </location>
</feature>
<dbReference type="STRING" id="94869.SAMN04488529_106140"/>
<evidence type="ECO:0000313" key="2">
    <source>
        <dbReference type="EMBL" id="SDP50563.1"/>
    </source>
</evidence>
<dbReference type="AlphaFoldDB" id="A0A1H0T920"/>
<organism evidence="2 3">
    <name type="scientific">Clostridium gasigenes</name>
    <dbReference type="NCBI Taxonomy" id="94869"/>
    <lineage>
        <taxon>Bacteria</taxon>
        <taxon>Bacillati</taxon>
        <taxon>Bacillota</taxon>
        <taxon>Clostridia</taxon>
        <taxon>Eubacteriales</taxon>
        <taxon>Clostridiaceae</taxon>
        <taxon>Clostridium</taxon>
    </lineage>
</organism>
<keyword evidence="1" id="KW-0812">Transmembrane</keyword>
<proteinExistence type="predicted"/>
<name>A0A1H0T920_9CLOT</name>
<dbReference type="EMBL" id="FNJM01000006">
    <property type="protein sequence ID" value="SDP50563.1"/>
    <property type="molecule type" value="Genomic_DNA"/>
</dbReference>
<protein>
    <submittedName>
        <fullName evidence="2">Uncharacterized protein</fullName>
    </submittedName>
</protein>
<gene>
    <name evidence="2" type="ORF">SAMN04488529_106140</name>
</gene>
<keyword evidence="1" id="KW-1133">Transmembrane helix</keyword>
<dbReference type="RefSeq" id="WP_089969928.1">
    <property type="nucleotide sequence ID" value="NZ_FNJM01000006.1"/>
</dbReference>